<protein>
    <submittedName>
        <fullName evidence="1">Uncharacterized protein</fullName>
    </submittedName>
</protein>
<organism evidence="1 2">
    <name type="scientific">Choristoneura fumiferana</name>
    <name type="common">Spruce budworm moth</name>
    <name type="synonym">Archips fumiferana</name>
    <dbReference type="NCBI Taxonomy" id="7141"/>
    <lineage>
        <taxon>Eukaryota</taxon>
        <taxon>Metazoa</taxon>
        <taxon>Ecdysozoa</taxon>
        <taxon>Arthropoda</taxon>
        <taxon>Hexapoda</taxon>
        <taxon>Insecta</taxon>
        <taxon>Pterygota</taxon>
        <taxon>Neoptera</taxon>
        <taxon>Endopterygota</taxon>
        <taxon>Lepidoptera</taxon>
        <taxon>Glossata</taxon>
        <taxon>Ditrysia</taxon>
        <taxon>Tortricoidea</taxon>
        <taxon>Tortricidae</taxon>
        <taxon>Tortricinae</taxon>
        <taxon>Choristoneura</taxon>
    </lineage>
</organism>
<dbReference type="EMBL" id="CM046128">
    <property type="protein sequence ID" value="KAI8433444.1"/>
    <property type="molecule type" value="Genomic_DNA"/>
</dbReference>
<evidence type="ECO:0000313" key="2">
    <source>
        <dbReference type="Proteomes" id="UP001064048"/>
    </source>
</evidence>
<accession>A0ACC0KAE2</accession>
<comment type="caution">
    <text evidence="1">The sequence shown here is derived from an EMBL/GenBank/DDBJ whole genome shotgun (WGS) entry which is preliminary data.</text>
</comment>
<keyword evidence="2" id="KW-1185">Reference proteome</keyword>
<sequence length="5232" mass="588712">MSRLAWRVGDAHVASGIPRSMDSLAASYLPATTKCAGAAADARERVKVTKYSCLGAQYHFLAFGVETLGPWGKGALELHRELSNRLREATGNPRAGSFLAQRISIAVQRRNAACGPKEGLGLRNESTPSVPIVRSLLPVVDLETSQIRLDTVLPAAPGSPNRAATSRRRHQNRWFLELVVIETTTQAGILPNVQEIVQASIQESMQASKQASICNIFLDPLSYNKQVSHSRAFVGVRTKPLIELHNPKILSTERHFYSRMNYSKIDYEKVPAWQRDLVSSTPTSLPLFGNDTPEQILTDDDEQSVFTKPSAREPHSHLAGFFETELYYVPAKPTPTVVGPCARSARIATTILLANPAVKQQCLHCCVSAWRVRQPVKLLAHKLTVTKGCTEEQNAIKMAPQERTSCCEEDSRQNHSIDNLSNIDLNGFVNKGYRSDSGDVANPQREEKKEKKATDFDDLLPYVGEFGLYQKLLFLLMIPFAFFVAFVYFSQIFMTLVPEQHWCWVPELANLTVEERRALAIPPKTDGPFSHDRCHMYSTNWTIALAEGRTTPDDEWPIVPCVRWEYNRSDVPYETVASQLDWVCEKDNLAATSQAIFFCGAIVGGLLFGWIADKYGRIPALVGTNLVGFAAGIATAFSHSFWTFSICRFLVGLAFDNCFTMMYILGRPLSSTSRCSCTQTSSRKVWSSVALGKQGLIPLFSEDLQNRVLDRIMPTRSKTAEVGEHSTEVLHGLSAMTTISSANRSAAVNSFGEITSPCLTPRCRGIGVHTLQHFDIPVVNLAPLESLQHSPILEYVGPKWRTFVANMSIALFFTLAASLLPWIALWADDWRMFALGTSLPFIMAAATPWVVPESARWLVSQGKIEKALTIMKKFEKINKTKIPEKVLSDFTESSLKTIKENEAEDRTYSVLDLFRTPRLRRNAILLIVIWMAISLVFDGHVRNVGSLGLDVFLTFTVASATELPADTFLTAVLDSGRGTLLAGLMADGARRFSNGVRGPGDELSVPPTRWSDDLVKIAGSRWMRKAQDRWGRRWLACGSMVISGIFSLLATAVPVGGPSASLAILGRFAVNISYNIGLQYAAELLPTVVRAQGVALIHIMGYVASIVAPFVVYLATVSQELPLLILGALGIVGGLLCLFLPETMDTEMPQTLQDGENFGKDQRFWDNPCTRKKTVEDEEESPGRYTKRHSVSQTQEFVRALPSIGSRASMRASIRVSMRSSKRIQENGLDSSSQPIYVPLLGTGLLSEQEGLGHSSHAGPVRIGNFTRTIEFLRREKLNSRMESHEKVNGVRLDTMATLDNAEPSKKVKDFDDLLPYMGEFGWYQRLLFLMMIPYAFFFAFVYFAQIFMTLVPEHHWCFVEELGNLTVEERRHLSIPLIDGKHDRCKVYDVNWTAVLQNGVASPDAKWPTKKCQTQWEFNFTDVPYETIATQLNWVCDRDNYPATAQSLFFCGAIVGGLVFGWIADKYGRIPALVGTNLCGFIAGVGTAFTNSFWSFCLCRFLVGLAYDNCFMVMYIVVIEYVGLKWRTFVANMSIAVYFTFAACLLPWIALGVADWRIYTLATSIPLVLAVFTPCLVPESARWLISQGRIEESIQIVQKCGRINRKNIPDEIINEFRETATEIAKSEQENKNYSALDLFKTPRLRRHSILLLIIWVATAMVFDGHVRNVGSLGLDMFLTFTVATATELPADILLTATLDVLGRRWLAFGSMLVSGIFSLLATTVSQGLPTASLAIVGRFAVNISYNIGMQYAAELLPTVVRAQGLALIHISGYVATIMVPYIVYMATIAVEIPLLILGALGIAGGALCLFLPESTGKTMPQTIVDGENYGKDQRFWDFPCCASSILQLIVQKLTNALQCYYVVPLLGQGLMRLYVHYARVPASAHCYNSDLACGLPTASLAIVGRFAVNISYNIGMQYAAELLPTVVRAQGLALIHISGYVATIMVPYIVYMATIAVEIPLLILGTLGIAGGALCLFLPESMGKTMPQTIVDGENYGKDQRFWDFPCCARLRQEIAPLENRQTIPDVERPVVGSPPRSASVYIVVVVGPCARSARIATTILLANPAVKQQCLHCCVSALRKPVEVSHCWAKASPHVLHSTRSWAISDQLQRKASRSSRHRRLGLARRRRVWLRDKSRDTFDKPGQGEFIFQANSLDAESVQNAFDPFYSKQEALLVSNGYQGRDKRSPESNNKHRFRKSLNNKTKLNTKPSTVFNDYPYEVAVLHDSPNNKNIDYNVYPKLDIKVPKVGDSNDTDYKKISEINLIASKDKKKHFVKKDEAKFELNHKVNTTEGNVSVPKRSMNYGLEIDRISFLEVLNKSKDVHPITMVKEEKVVQPAPARDVAYDITPSERKVDVEIPKPVSERGLIKVLSMLTKTFRKIMKQHSDIKTMHDEMISVDEDFTKKIEEGKKKLEDFDTKYVMFLKMVEKMKTVQEKIKAKEESYKKKEEQMSKNLIQFESQQKKFLAQQQQFYNIQKLMLAQNEKINQRQNTIAKTQNEISHRQNNFARVLKKAKQLYIDTKYPRMNTTVAAPKEVYEYKEKEPHLNVTKEKKVEDTTSRATTESVKINLFSIPASNPIENQDQMILKEKDEKPVDDLIYKYYFNNTFIDTIMKNKILSGIFIGDKVAIARNAKQKRNKHKANHKGKLNFTIMLPVYNETKPVTLNRERRWINHHSRRKHRRKQRGKGVVPSRQPLYLGDDKTTVQNTETTEMPAKESTIANDPFMIMANSFCNGIGQNQTKQILDWCVEKALRRLRSLETKLVPPPPQLPKQEVTQVAVTQRSYPPTQPATEKATVKTTATTVTEAPILIKSTLPVILTTNLLITQNQPTEAKNEVMAAFNAFFPDNDELELNLKQFDLTRDTVGNFYYDGSLHESDIPYKDQSDPVSDFLPEFDSNSRIDIDTRAIELQARRRYSARRMNKSLLQKKQDAAKKAKRTQKYEKISKKYEIKNIKFKKSNIPTENSNFHSYQNSDSNRKGSLEPFYFTMTTGDTGCPMTRCDNEGIFYRVFCVGLLIIAFTFTVILTNVFIDIDGLLNRKERESSKTHAGRVTETYERTSDMQEYYGGDRNDDGSSAYRTKRSLDTPDFLLHIKNPKMKSILTHRLATLLEELDEEEGTVNKKQNDQAQDSNDIYVKTDNKAKEVKGVINDDERKNNEKMLHMAMHNILLKGVIEHMDLNEVYKKVHTLVRSFKQKERVAKESDVMTAIENENQATTESVTIQPTTPLNEEDRFFEELVKCTKLQQEIVEGSTGKASMQAPKQALEVTRNRKPNVPSPKFFIKTLIDIQKNDKELDKDSKENIKGIIKLIYNGKSIKIKGIDEEETTTQTKPTSLETTTTTTTTVNTDVEMISDILKQNFGGRDIPKSYVNSVLIEYLSKYKKKSQTEQPIKYTEKRLKRNIKFGHIKDTKKFKKLTNKKDDDELYVEIETHFDDKGMKGKRKKELIRQLIEKIQKAIHSNQEIVNQNKPVKEGRNQDMHIRKRIQSSLAHKNDTQLSFLTKNHKKILSYDPNMYREQAPISKVSPVSKPLPRVSDENGQDWRKKEIGPKFFSSSKSINSAELSQVDVDFSKVLTLTGVPQRLQIPLNTDTNISDENPNAYLDLGNLQFMIKDIEGSGFSIGLNQYVDHAPDPESIKLFTGIESLVNTYHQTYDKNNPDYPQSIAVLKHEMKKRDIEISKVDDDKTKEDKDQHVVNKRSVDKGIQGSDYHSNEYKIIFNDKFLPYDNYQEIYEHKQKKVSLPGLKLKKKDKSEANDKNTDMTSDLENIFNQKLKPSEIFDLASFLDRKKRSHSVQKIMNLNTKIRLNRFINTKAMPKQKYFLKSKRNKRQIGKIRIIAKDMKGQSDSDENIFIVSDENMYADRAVVRRTDVTESQEDKAEETGDNEPLLFEEKPKATVFALEDKVRHNTLMSRYPHVFIEEADDDVATPIPAGLGKVFVNPNIHNAQAEVFNDQDGVMEERMPKVQDLVHALVPYPKTNYKVTVKLLPKDENDTSSGFKEVHTSINKTFNKNGLLYSSLVNVSEISKIEATNDTNDNNQPNAYINALQTIGLPYHEIKSFEHHNNRHNDLHLRVATTPPAAQTKHEDLTHLLQAQKHSIDYHFTNLRNKIHKMTEAPVEPKKDLMDILAPPHPLDNLHMSKDYISEILCQHFKEKEKQKDTTTTTTGATTTTTTSTTTTTKTPEVVDALKKDNTRYFIDEDYFKTFVSPNKPGEGIKKDDQLKMISKNPMVIPGLPGTVDHHNDHNVHVDHNIVQPMNNNVVGPCARSARIATTILLANPAVKQQCLHCCVSAWRLSWVLLVLGVTLNSGHYIYKVEKEDAPPYEVESNLKGLVLVNSKFENPSLKGTLYRRLLGSSYGKEEPLNTERPFTNSHGLPFLEDFEKEHNSQNDVLEDIDNGLFKEPKPLTDEAVKTAYKSKSYIFDQMRQRSDAASEDFIERRKRTAEIPYFPLASQMSMYRSRREPFAPPDTYGMNLNQNGGYVWNNLNNSPSLYELSTPSNVYETTSEDPPQTSETPAFTSAPEETPITSSAPEHPDSGSSEDIYVNIIRSTPATEGISIELKEVTEEIKENNEKAPNYSDAFEPRELTVADTTETGPEEPEGKAIEITESTVASVSGISSQEVKTEEVTPAPTVNDVVKLRTGAESSSVGPDEFVTNTGDASGNSEGDQVKEMPEAPTLRPLNYDGLPDYIRESISTTERIILERCFFFFLLTYYNVLLTINDTALSQNNQTDNPFLNPQPGSEDKDMEGIIVTAQPVEDIPKTYGMNLTSSSGKVWNDLVNPPVSFEVGSTESNQSQEPKETTQAPTVTDEPVTAEPKTETPAEETEKDKVPAIPEENITPIDMPEVTEQPEAATNEPNLMIPGTEKNDESITTELPTTSETPEISESTEPDVKSPETENPASEAPVTEYITPVTDLPEILSTTEETVTDDNKSNDDIEPVTTVMPDEEPEGPEVEEPEFGSEETGDGDEVSEPEVPISTDKLDIMNELLKSEQFWAWLGEWMSAYTELLKKHIRKIAIQEICNARHGDICPLDKPDSGSIVKDGKVTVNGKEIDLNDLNQLRRGNKGHSVDATTIYGNSVGNDKVTNVFIFNPDNAKDIIEGLKPENSSNVNIIIEENKEEDKGSIEVTAIPAIPEVENKEITEDAGIEDRKNEAGAEVPKEGIEGTTEKQVESVGADERKSEDVKEVEKVTEAVELKDQNVKVADVEAVKLKSSELSVENVTEAKLQ</sequence>
<gene>
    <name evidence="1" type="ORF">MSG28_015479</name>
</gene>
<dbReference type="Proteomes" id="UP001064048">
    <property type="component" value="Chromosome 28"/>
</dbReference>
<evidence type="ECO:0000313" key="1">
    <source>
        <dbReference type="EMBL" id="KAI8433444.1"/>
    </source>
</evidence>
<proteinExistence type="predicted"/>
<reference evidence="1 2" key="1">
    <citation type="journal article" date="2022" name="Genome Biol. Evol.">
        <title>The Spruce Budworm Genome: Reconstructing the Evolutionary History of Antifreeze Proteins.</title>
        <authorList>
            <person name="Beliveau C."/>
            <person name="Gagne P."/>
            <person name="Picq S."/>
            <person name="Vernygora O."/>
            <person name="Keeling C.I."/>
            <person name="Pinkney K."/>
            <person name="Doucet D."/>
            <person name="Wen F."/>
            <person name="Johnston J.S."/>
            <person name="Maaroufi H."/>
            <person name="Boyle B."/>
            <person name="Laroche J."/>
            <person name="Dewar K."/>
            <person name="Juretic N."/>
            <person name="Blackburn G."/>
            <person name="Nisole A."/>
            <person name="Brunet B."/>
            <person name="Brandao M."/>
            <person name="Lumley L."/>
            <person name="Duan J."/>
            <person name="Quan G."/>
            <person name="Lucarotti C.J."/>
            <person name="Roe A.D."/>
            <person name="Sperling F.A.H."/>
            <person name="Levesque R.C."/>
            <person name="Cusson M."/>
        </authorList>
    </citation>
    <scope>NUCLEOTIDE SEQUENCE [LARGE SCALE GENOMIC DNA]</scope>
    <source>
        <strain evidence="1">Glfc:IPQL:Cfum</strain>
    </source>
</reference>
<name>A0ACC0KAE2_CHOFU</name>